<accession>A0A4R6BXX3</accession>
<protein>
    <submittedName>
        <fullName evidence="1">Uncharacterized protein</fullName>
    </submittedName>
</protein>
<name>A0A4R6BXX3_9STAP</name>
<sequence>MNLNEDVLYNYLDSISKEGKFNPEKVDVQSEGINDEIDYLFDNDLVDGDKASYQQKGKYNITSMEDLKLTQQGQSMLEKLENRW</sequence>
<organism evidence="1 2">
    <name type="scientific">Macrococcus lamae</name>
    <dbReference type="NCBI Taxonomy" id="198484"/>
    <lineage>
        <taxon>Bacteria</taxon>
        <taxon>Bacillati</taxon>
        <taxon>Bacillota</taxon>
        <taxon>Bacilli</taxon>
        <taxon>Bacillales</taxon>
        <taxon>Staphylococcaceae</taxon>
        <taxon>Macrococcus</taxon>
    </lineage>
</organism>
<dbReference type="Proteomes" id="UP000294802">
    <property type="component" value="Unassembled WGS sequence"/>
</dbReference>
<dbReference type="EMBL" id="SCWB01000001">
    <property type="protein sequence ID" value="TDM13080.1"/>
    <property type="molecule type" value="Genomic_DNA"/>
</dbReference>
<evidence type="ECO:0000313" key="2">
    <source>
        <dbReference type="Proteomes" id="UP000294802"/>
    </source>
</evidence>
<keyword evidence="2" id="KW-1185">Reference proteome</keyword>
<gene>
    <name evidence="1" type="ORF">ERX29_00310</name>
</gene>
<reference evidence="1 2" key="1">
    <citation type="submission" date="2019-01" db="EMBL/GenBank/DDBJ databases">
        <title>Draft genome sequences of the type strains of six Macrococcus species.</title>
        <authorList>
            <person name="Mazhar S."/>
            <person name="Altermann E."/>
            <person name="Hill C."/>
            <person name="Mcauliffe O."/>
        </authorList>
    </citation>
    <scope>NUCLEOTIDE SEQUENCE [LARGE SCALE GENOMIC DNA]</scope>
    <source>
        <strain evidence="1 2">CCM4815</strain>
    </source>
</reference>
<dbReference type="RefSeq" id="WP_133442684.1">
    <property type="nucleotide sequence ID" value="NZ_SCWB01000001.1"/>
</dbReference>
<dbReference type="AlphaFoldDB" id="A0A4R6BXX3"/>
<dbReference type="OrthoDB" id="2418173at2"/>
<proteinExistence type="predicted"/>
<evidence type="ECO:0000313" key="1">
    <source>
        <dbReference type="EMBL" id="TDM13080.1"/>
    </source>
</evidence>
<comment type="caution">
    <text evidence="1">The sequence shown here is derived from an EMBL/GenBank/DDBJ whole genome shotgun (WGS) entry which is preliminary data.</text>
</comment>